<dbReference type="GO" id="GO:0005506">
    <property type="term" value="F:iron ion binding"/>
    <property type="evidence" value="ECO:0007669"/>
    <property type="project" value="InterPro"/>
</dbReference>
<sequence length="486" mass="55735">MKKTNNKYLYRVLSKGGVLSPALFADVLKLAEEASNKHVLLGSRQDILFDLPKDATPKIEGSGISIQKRSSGLQNVVSSYVCVDILPSTNWVYSGTFLKILDQFTFDHQLRVNIVDPRQNMVPLFYGQINFIASDVPNYWHLFLNLKDGKSPESWPGLVFTEDIAEFAAKLENLILVDQLKSVNELSTALASTNLQKNTLDKDSKITLPKGFFPYYEGLVKMDGKSQYWAGFYWRSNQYPIQFLKEVCELCMKTNVGKISFTPWKTFLIKDIEAKDKKYWDELIGRYGINMRHSSFELNWHLPLLDKEALKLKRYLVSEFDKFDIRTFGLSFAIQNKTAGNFTTVVIRKNGRLPFLGRFDFTSNYSVEHAYDFNPNSNHYLTFQSRLSKSELPNALSELTKRYYARLFVQKNPEITGRQKENKGAKRLVHQCSFCKTVYDERYGDQLADVPAGTSFVLLPETYCCQVCESPKSTFNELEITEAISA</sequence>
<keyword evidence="5" id="KW-0408">Iron</keyword>
<evidence type="ECO:0000313" key="8">
    <source>
        <dbReference type="Proteomes" id="UP000283387"/>
    </source>
</evidence>
<dbReference type="Gene3D" id="2.20.28.10">
    <property type="match status" value="1"/>
</dbReference>
<dbReference type="InterPro" id="IPR024934">
    <property type="entry name" value="Rubredoxin-like_dom"/>
</dbReference>
<dbReference type="GO" id="GO:0009055">
    <property type="term" value="F:electron transfer activity"/>
    <property type="evidence" value="ECO:0007669"/>
    <property type="project" value="TreeGrafter"/>
</dbReference>
<dbReference type="OrthoDB" id="9758182at2"/>
<evidence type="ECO:0000256" key="3">
    <source>
        <dbReference type="ARBA" id="ARBA00022723"/>
    </source>
</evidence>
<proteinExistence type="predicted"/>
<dbReference type="CDD" id="cd00730">
    <property type="entry name" value="rubredoxin"/>
    <property type="match status" value="1"/>
</dbReference>
<name>A0A419VU51_9BACT</name>
<keyword evidence="8" id="KW-1185">Reference proteome</keyword>
<accession>A0A419VU51</accession>
<dbReference type="InterPro" id="IPR050526">
    <property type="entry name" value="Rubredoxin_ET"/>
</dbReference>
<evidence type="ECO:0000259" key="6">
    <source>
        <dbReference type="PROSITE" id="PS50903"/>
    </source>
</evidence>
<feature type="domain" description="Rubredoxin-like" evidence="6">
    <location>
        <begin position="427"/>
        <end position="478"/>
    </location>
</feature>
<dbReference type="AlphaFoldDB" id="A0A419VU51"/>
<evidence type="ECO:0000256" key="4">
    <source>
        <dbReference type="ARBA" id="ARBA00022982"/>
    </source>
</evidence>
<dbReference type="GO" id="GO:0043448">
    <property type="term" value="P:alkane catabolic process"/>
    <property type="evidence" value="ECO:0007669"/>
    <property type="project" value="TreeGrafter"/>
</dbReference>
<keyword evidence="2" id="KW-0813">Transport</keyword>
<dbReference type="Proteomes" id="UP000283387">
    <property type="component" value="Unassembled WGS sequence"/>
</dbReference>
<evidence type="ECO:0000256" key="2">
    <source>
        <dbReference type="ARBA" id="ARBA00022448"/>
    </source>
</evidence>
<dbReference type="EMBL" id="RAPN01000006">
    <property type="protein sequence ID" value="RKD85050.1"/>
    <property type="molecule type" value="Genomic_DNA"/>
</dbReference>
<protein>
    <submittedName>
        <fullName evidence="7">Rubredoxin</fullName>
    </submittedName>
</protein>
<evidence type="ECO:0000256" key="5">
    <source>
        <dbReference type="ARBA" id="ARBA00023004"/>
    </source>
</evidence>
<comment type="caution">
    <text evidence="7">The sequence shown here is derived from an EMBL/GenBank/DDBJ whole genome shotgun (WGS) entry which is preliminary data.</text>
</comment>
<dbReference type="SUPFAM" id="SSF57802">
    <property type="entry name" value="Rubredoxin-like"/>
    <property type="match status" value="1"/>
</dbReference>
<comment type="cofactor">
    <cofactor evidence="1">
        <name>Fe(3+)</name>
        <dbReference type="ChEBI" id="CHEBI:29034"/>
    </cofactor>
</comment>
<dbReference type="RefSeq" id="WP_120275680.1">
    <property type="nucleotide sequence ID" value="NZ_RAPN01000006.1"/>
</dbReference>
<keyword evidence="4" id="KW-0249">Electron transport</keyword>
<organism evidence="7 8">
    <name type="scientific">Mangrovibacterium diazotrophicum</name>
    <dbReference type="NCBI Taxonomy" id="1261403"/>
    <lineage>
        <taxon>Bacteria</taxon>
        <taxon>Pseudomonadati</taxon>
        <taxon>Bacteroidota</taxon>
        <taxon>Bacteroidia</taxon>
        <taxon>Marinilabiliales</taxon>
        <taxon>Prolixibacteraceae</taxon>
        <taxon>Mangrovibacterium</taxon>
    </lineage>
</organism>
<dbReference type="PANTHER" id="PTHR47627:SF1">
    <property type="entry name" value="RUBREDOXIN-1-RELATED"/>
    <property type="match status" value="1"/>
</dbReference>
<dbReference type="PANTHER" id="PTHR47627">
    <property type="entry name" value="RUBREDOXIN"/>
    <property type="match status" value="1"/>
</dbReference>
<dbReference type="Pfam" id="PF00301">
    <property type="entry name" value="Rubredoxin"/>
    <property type="match status" value="1"/>
</dbReference>
<dbReference type="PROSITE" id="PS50903">
    <property type="entry name" value="RUBREDOXIN_LIKE"/>
    <property type="match status" value="1"/>
</dbReference>
<evidence type="ECO:0000256" key="1">
    <source>
        <dbReference type="ARBA" id="ARBA00001965"/>
    </source>
</evidence>
<keyword evidence="3" id="KW-0479">Metal-binding</keyword>
<dbReference type="InterPro" id="IPR024935">
    <property type="entry name" value="Rubredoxin_dom"/>
</dbReference>
<reference evidence="7 8" key="1">
    <citation type="submission" date="2018-09" db="EMBL/GenBank/DDBJ databases">
        <title>Genomic Encyclopedia of Archaeal and Bacterial Type Strains, Phase II (KMG-II): from individual species to whole genera.</title>
        <authorList>
            <person name="Goeker M."/>
        </authorList>
    </citation>
    <scope>NUCLEOTIDE SEQUENCE [LARGE SCALE GENOMIC DNA]</scope>
    <source>
        <strain evidence="7 8">DSM 27148</strain>
    </source>
</reference>
<gene>
    <name evidence="7" type="ORF">BC643_4569</name>
</gene>
<evidence type="ECO:0000313" key="7">
    <source>
        <dbReference type="EMBL" id="RKD85050.1"/>
    </source>
</evidence>